<dbReference type="Proteomes" id="UP000299794">
    <property type="component" value="Unassembled WGS sequence"/>
</dbReference>
<name>A0A4P5Z8M1_PLAAG</name>
<dbReference type="EMBL" id="BJCD01000027">
    <property type="protein sequence ID" value="GDZ92386.1"/>
    <property type="molecule type" value="Genomic_DNA"/>
</dbReference>
<evidence type="ECO:0000313" key="1">
    <source>
        <dbReference type="EMBL" id="GDZ92386.1"/>
    </source>
</evidence>
<dbReference type="RefSeq" id="WP_026788074.1">
    <property type="nucleotide sequence ID" value="NZ_BJCD01000027.1"/>
</dbReference>
<protein>
    <submittedName>
        <fullName evidence="1">Uncharacterized protein</fullName>
    </submittedName>
</protein>
<organism evidence="1 2">
    <name type="scientific">Planktothrix agardhii CCAP 1459/11A</name>
    <dbReference type="NCBI Taxonomy" id="282420"/>
    <lineage>
        <taxon>Bacteria</taxon>
        <taxon>Bacillati</taxon>
        <taxon>Cyanobacteriota</taxon>
        <taxon>Cyanophyceae</taxon>
        <taxon>Oscillatoriophycideae</taxon>
        <taxon>Oscillatoriales</taxon>
        <taxon>Microcoleaceae</taxon>
        <taxon>Planktothrix</taxon>
    </lineage>
</organism>
<accession>A0A4P5Z8M1</accession>
<proteinExistence type="predicted"/>
<dbReference type="AlphaFoldDB" id="A0A4P5Z8M1"/>
<reference evidence="2" key="1">
    <citation type="submission" date="2019-02" db="EMBL/GenBank/DDBJ databases">
        <title>Draft genome sequence of Planktothrix agardhii NIES-905.</title>
        <authorList>
            <person name="Yamaguchi H."/>
            <person name="Suzuki S."/>
            <person name="Kawachi M."/>
        </authorList>
    </citation>
    <scope>NUCLEOTIDE SEQUENCE [LARGE SCALE GENOMIC DNA]</scope>
    <source>
        <strain evidence="2">CCAP 1459/11A</strain>
    </source>
</reference>
<sequence>MNKLKVATSKNYHEYLISSLKDPISAAGYLEVILEIEDNQPEPELLQAAFKDIVDAYLQNHQLTEEAHQLYNKLDQMLSQSKGEEIYTFISWLNAMGLQLNVTVKPVEQKE</sequence>
<comment type="caution">
    <text evidence="1">The sequence shown here is derived from an EMBL/GenBank/DDBJ whole genome shotgun (WGS) entry which is preliminary data.</text>
</comment>
<gene>
    <name evidence="1" type="ORF">PA905_00810</name>
</gene>
<evidence type="ECO:0000313" key="2">
    <source>
        <dbReference type="Proteomes" id="UP000299794"/>
    </source>
</evidence>